<dbReference type="InterPro" id="IPR000182">
    <property type="entry name" value="GNAT_dom"/>
</dbReference>
<reference evidence="2 3" key="1">
    <citation type="submission" date="2024-09" db="EMBL/GenBank/DDBJ databases">
        <authorList>
            <person name="Zhang Y."/>
        </authorList>
    </citation>
    <scope>NUCLEOTIDE SEQUENCE [LARGE SCALE GENOMIC DNA]</scope>
    <source>
        <strain evidence="2 3">ZJ318</strain>
    </source>
</reference>
<gene>
    <name evidence="2" type="ORF">ACE02W_19330</name>
</gene>
<dbReference type="Proteomes" id="UP001576708">
    <property type="component" value="Unassembled WGS sequence"/>
</dbReference>
<dbReference type="RefSeq" id="WP_342202712.1">
    <property type="nucleotide sequence ID" value="NZ_JBCATE010000009.1"/>
</dbReference>
<protein>
    <submittedName>
        <fullName evidence="2">GNAT family N-acetyltransferase</fullName>
        <ecNumber evidence="2">2.3.1.-</ecNumber>
    </submittedName>
</protein>
<dbReference type="Gene3D" id="3.40.50.300">
    <property type="entry name" value="P-loop containing nucleotide triphosphate hydrolases"/>
    <property type="match status" value="1"/>
</dbReference>
<keyword evidence="2" id="KW-0808">Transferase</keyword>
<keyword evidence="3" id="KW-1185">Reference proteome</keyword>
<dbReference type="SUPFAM" id="SSF52540">
    <property type="entry name" value="P-loop containing nucleoside triphosphate hydrolases"/>
    <property type="match status" value="1"/>
</dbReference>
<dbReference type="EC" id="2.3.1.-" evidence="2"/>
<dbReference type="EMBL" id="JBHFGU010000009">
    <property type="protein sequence ID" value="MFB2621974.1"/>
    <property type="molecule type" value="Genomic_DNA"/>
</dbReference>
<keyword evidence="2" id="KW-0012">Acyltransferase</keyword>
<dbReference type="CDD" id="cd04301">
    <property type="entry name" value="NAT_SF"/>
    <property type="match status" value="1"/>
</dbReference>
<feature type="domain" description="N-acetyltransferase" evidence="1">
    <location>
        <begin position="396"/>
        <end position="546"/>
    </location>
</feature>
<dbReference type="Gene3D" id="3.40.630.30">
    <property type="match status" value="1"/>
</dbReference>
<comment type="caution">
    <text evidence="2">The sequence shown here is derived from an EMBL/GenBank/DDBJ whole genome shotgun (WGS) entry which is preliminary data.</text>
</comment>
<dbReference type="InterPro" id="IPR027417">
    <property type="entry name" value="P-loop_NTPase"/>
</dbReference>
<dbReference type="InterPro" id="IPR016181">
    <property type="entry name" value="Acyl_CoA_acyltransferase"/>
</dbReference>
<proteinExistence type="predicted"/>
<dbReference type="GO" id="GO:0016746">
    <property type="term" value="F:acyltransferase activity"/>
    <property type="evidence" value="ECO:0007669"/>
    <property type="project" value="UniProtKB-KW"/>
</dbReference>
<accession>A0ABV4VNR3</accession>
<evidence type="ECO:0000259" key="1">
    <source>
        <dbReference type="PROSITE" id="PS51186"/>
    </source>
</evidence>
<name>A0ABV4VNR3_9GAMM</name>
<dbReference type="Pfam" id="PF00583">
    <property type="entry name" value="Acetyltransf_1"/>
    <property type="match status" value="1"/>
</dbReference>
<dbReference type="SUPFAM" id="SSF55729">
    <property type="entry name" value="Acyl-CoA N-acyltransferases (Nat)"/>
    <property type="match status" value="1"/>
</dbReference>
<organism evidence="2 3">
    <name type="scientific">Shewanella mangrovisoli</name>
    <dbReference type="NCBI Taxonomy" id="2864211"/>
    <lineage>
        <taxon>Bacteria</taxon>
        <taxon>Pseudomonadati</taxon>
        <taxon>Pseudomonadota</taxon>
        <taxon>Gammaproteobacteria</taxon>
        <taxon>Alteromonadales</taxon>
        <taxon>Shewanellaceae</taxon>
        <taxon>Shewanella</taxon>
    </lineage>
</organism>
<evidence type="ECO:0000313" key="3">
    <source>
        <dbReference type="Proteomes" id="UP001576708"/>
    </source>
</evidence>
<sequence length="546" mass="63078">MTDFDEQQQRYWQLLHQPESLYLLYQAQDVEHFVALMADFLNLPELNLEQMLAFIALQQPSFIPDLARFSQVWFPSRYHAQTKTISWVPVFQRLSKPFLEDDICDARRGLLASFIQPQTLLEPLLSQRESLPSINPNLMIFHWSRCGSTLVSSSFSLLKTCRVLSESMLCSDVMHHDAWPSSLTPQLVDLCLRLQGRLRPDECELVIKWNAWDLACWPMLLELYPNSRVLCLIRNPRDILASHQREAGMHMAGRVKAVFPYPLPLTESTHAEPNLDAFRMGVLHGFAQQTAALYQSGRCILMDYQQLNALKPSALSAILDWPLAAEDIDYWQHHWRFDVKRQGQLFTPMVPAQSIPLNESQTLSWQQLLNAYEQLLQPLAREKTMMLAELNPLTGLSIKPAKANDNRFMAELFYSTKTFFYELGLPLDVAQSMLEQQYRLQQVSYREQYPHAIIYILCYQQQAVGKLMLDTNEHRVHLVDFIIAPSMRGRGLGSAVLEAVKLEASQRQLPVHLSVESENTQAKSLYLRHGFQFQSSSETYESMRWP</sequence>
<dbReference type="PROSITE" id="PS51186">
    <property type="entry name" value="GNAT"/>
    <property type="match status" value="1"/>
</dbReference>
<evidence type="ECO:0000313" key="2">
    <source>
        <dbReference type="EMBL" id="MFB2621974.1"/>
    </source>
</evidence>